<dbReference type="PROSITE" id="PS51257">
    <property type="entry name" value="PROKAR_LIPOPROTEIN"/>
    <property type="match status" value="1"/>
</dbReference>
<feature type="transmembrane region" description="Helical" evidence="1">
    <location>
        <begin position="212"/>
        <end position="231"/>
    </location>
</feature>
<feature type="transmembrane region" description="Helical" evidence="1">
    <location>
        <begin position="158"/>
        <end position="181"/>
    </location>
</feature>
<feature type="transmembrane region" description="Helical" evidence="1">
    <location>
        <begin position="121"/>
        <end position="146"/>
    </location>
</feature>
<dbReference type="Proteomes" id="UP000184604">
    <property type="component" value="Chromosome"/>
</dbReference>
<feature type="transmembrane region" description="Helical" evidence="1">
    <location>
        <begin position="21"/>
        <end position="38"/>
    </location>
</feature>
<feature type="transmembrane region" description="Helical" evidence="1">
    <location>
        <begin position="44"/>
        <end position="66"/>
    </location>
</feature>
<dbReference type="EMBL" id="CP018335">
    <property type="protein sequence ID" value="APM40886.1"/>
    <property type="molecule type" value="Genomic_DNA"/>
</dbReference>
<proteinExistence type="predicted"/>
<gene>
    <name evidence="2" type="ORF">BS101_20330</name>
</gene>
<accession>A0A1L5FD02</accession>
<evidence type="ECO:0000313" key="3">
    <source>
        <dbReference type="Proteomes" id="UP000184604"/>
    </source>
</evidence>
<evidence type="ECO:0000313" key="2">
    <source>
        <dbReference type="EMBL" id="APM40886.1"/>
    </source>
</evidence>
<organism evidence="2 3">
    <name type="scientific">Clostridium kluyveri</name>
    <dbReference type="NCBI Taxonomy" id="1534"/>
    <lineage>
        <taxon>Bacteria</taxon>
        <taxon>Bacillati</taxon>
        <taxon>Bacillota</taxon>
        <taxon>Clostridia</taxon>
        <taxon>Eubacteriales</taxon>
        <taxon>Clostridiaceae</taxon>
        <taxon>Clostridium</taxon>
    </lineage>
</organism>
<keyword evidence="1" id="KW-1133">Transmembrane helix</keyword>
<keyword evidence="1" id="KW-0472">Membrane</keyword>
<sequence>MNTFKYLILYFFQDYKRSHKYIAPLLVYIILMACIYSVKPAYVMSSYAITCICIYAISAWVAFGFIDNEDIVQQQLTILHVKKENIYYLCKILFVWFFILILDILTVYYPILKGVFIRKVVVSDIIVALINHAIIGFLGVAVGSLFNSRLVKDRKMAILYLNIIIIISVVEKPLIQAFSFLKWITTLFPPAYLILDKIGTIDYVNPQNLFHLIYALVIALTYSIVLIIIFIKCMRKRAF</sequence>
<protein>
    <submittedName>
        <fullName evidence="2">Uncharacterized protein</fullName>
    </submittedName>
</protein>
<evidence type="ECO:0000256" key="1">
    <source>
        <dbReference type="SAM" id="Phobius"/>
    </source>
</evidence>
<keyword evidence="1" id="KW-0812">Transmembrane</keyword>
<dbReference type="AlphaFoldDB" id="A0A1L5FD02"/>
<name>A0A1L5FD02_CLOKL</name>
<reference evidence="2 3" key="1">
    <citation type="submission" date="2016-12" db="EMBL/GenBank/DDBJ databases">
        <title>Complete genome sequence of Clostridium kluyveri JZZ isolated from the pit mud of a Chinese flavor liquor-making factory.</title>
        <authorList>
            <person name="Wang Y."/>
        </authorList>
    </citation>
    <scope>NUCLEOTIDE SEQUENCE [LARGE SCALE GENOMIC DNA]</scope>
    <source>
        <strain evidence="2 3">JZZ</strain>
    </source>
</reference>
<feature type="transmembrane region" description="Helical" evidence="1">
    <location>
        <begin position="86"/>
        <end position="109"/>
    </location>
</feature>